<evidence type="ECO:0000256" key="1">
    <source>
        <dbReference type="SAM" id="MobiDB-lite"/>
    </source>
</evidence>
<name>A0ABU2L6N4_9ACTN</name>
<dbReference type="Pfam" id="PF12666">
    <property type="entry name" value="PrgI"/>
    <property type="match status" value="1"/>
</dbReference>
<sequence>MSTPVRIPADVEREDTILAGLTARQLLLLSGAGTILYGAFTATRPFLPVAVFLIAAVPLAGIAALLALGRRDGLPLDRLVLAALRQHLAPRYRIAAPDGIRPAPAWLAARARPADEPGQPTGQVSPAPLNLPAESVTEAGVIDLGREGMAVIAVCSTVNFALRTPEEQEALTAAFGRYLHSLTAPVQIVVRAERLDVSAQIAELQESAPHLPHPALEHAALEHADYLEQLRQTSNLLRRQVLLVIREPLRTTAPAELDFGGPRRTRRGGRNRQDQAGDAARRAAEARLARRVEEASELLGPVGITVTALDAGQATAVLAAACNPDSLLPPSSGLAGAHDVITTTAPAYEEDTGPHPSAEEPPGGDDRRWASQANPWAEGGEEL</sequence>
<proteinExistence type="predicted"/>
<dbReference type="EMBL" id="JAVREN010000010">
    <property type="protein sequence ID" value="MDT0307219.1"/>
    <property type="molecule type" value="Genomic_DNA"/>
</dbReference>
<dbReference type="InterPro" id="IPR024414">
    <property type="entry name" value="Uncharacterised_PrgI"/>
</dbReference>
<gene>
    <name evidence="3" type="ORF">RM780_09615</name>
</gene>
<feature type="region of interest" description="Disordered" evidence="1">
    <location>
        <begin position="342"/>
        <end position="383"/>
    </location>
</feature>
<reference evidence="4" key="1">
    <citation type="submission" date="2023-07" db="EMBL/GenBank/DDBJ databases">
        <title>30 novel species of actinomycetes from the DSMZ collection.</title>
        <authorList>
            <person name="Nouioui I."/>
        </authorList>
    </citation>
    <scope>NUCLEOTIDE SEQUENCE [LARGE SCALE GENOMIC DNA]</scope>
    <source>
        <strain evidence="4">DSM 44917</strain>
    </source>
</reference>
<evidence type="ECO:0000313" key="3">
    <source>
        <dbReference type="EMBL" id="MDT0307219.1"/>
    </source>
</evidence>
<evidence type="ECO:0000313" key="4">
    <source>
        <dbReference type="Proteomes" id="UP001183388"/>
    </source>
</evidence>
<keyword evidence="4" id="KW-1185">Reference proteome</keyword>
<organism evidence="3 4">
    <name type="scientific">Streptomyces boetiae</name>
    <dbReference type="NCBI Taxonomy" id="3075541"/>
    <lineage>
        <taxon>Bacteria</taxon>
        <taxon>Bacillati</taxon>
        <taxon>Actinomycetota</taxon>
        <taxon>Actinomycetes</taxon>
        <taxon>Kitasatosporales</taxon>
        <taxon>Streptomycetaceae</taxon>
        <taxon>Streptomyces</taxon>
    </lineage>
</organism>
<keyword evidence="2" id="KW-1133">Transmembrane helix</keyword>
<accession>A0ABU2L6N4</accession>
<feature type="compositionally biased region" description="Basic and acidic residues" evidence="1">
    <location>
        <begin position="271"/>
        <end position="283"/>
    </location>
</feature>
<evidence type="ECO:0000256" key="2">
    <source>
        <dbReference type="SAM" id="Phobius"/>
    </source>
</evidence>
<dbReference type="RefSeq" id="WP_311630161.1">
    <property type="nucleotide sequence ID" value="NZ_JAVREN010000010.1"/>
</dbReference>
<keyword evidence="2" id="KW-0812">Transmembrane</keyword>
<protein>
    <submittedName>
        <fullName evidence="3">PrgI family protein</fullName>
    </submittedName>
</protein>
<feature type="transmembrane region" description="Helical" evidence="2">
    <location>
        <begin position="21"/>
        <end position="40"/>
    </location>
</feature>
<feature type="transmembrane region" description="Helical" evidence="2">
    <location>
        <begin position="46"/>
        <end position="68"/>
    </location>
</feature>
<keyword evidence="2" id="KW-0472">Membrane</keyword>
<feature type="region of interest" description="Disordered" evidence="1">
    <location>
        <begin position="254"/>
        <end position="283"/>
    </location>
</feature>
<comment type="caution">
    <text evidence="3">The sequence shown here is derived from an EMBL/GenBank/DDBJ whole genome shotgun (WGS) entry which is preliminary data.</text>
</comment>
<dbReference type="Proteomes" id="UP001183388">
    <property type="component" value="Unassembled WGS sequence"/>
</dbReference>